<dbReference type="InterPro" id="IPR000515">
    <property type="entry name" value="MetI-like"/>
</dbReference>
<feature type="transmembrane region" description="Helical" evidence="8">
    <location>
        <begin position="35"/>
        <end position="60"/>
    </location>
</feature>
<keyword evidence="6 8" id="KW-1133">Transmembrane helix</keyword>
<keyword evidence="3" id="KW-1003">Cell membrane</keyword>
<feature type="transmembrane region" description="Helical" evidence="8">
    <location>
        <begin position="340"/>
        <end position="362"/>
    </location>
</feature>
<evidence type="ECO:0000256" key="6">
    <source>
        <dbReference type="ARBA" id="ARBA00022989"/>
    </source>
</evidence>
<feature type="compositionally biased region" description="Low complexity" evidence="9">
    <location>
        <begin position="1"/>
        <end position="15"/>
    </location>
</feature>
<feature type="transmembrane region" description="Helical" evidence="8">
    <location>
        <begin position="200"/>
        <end position="223"/>
    </location>
</feature>
<feature type="transmembrane region" description="Helical" evidence="8">
    <location>
        <begin position="402"/>
        <end position="423"/>
    </location>
</feature>
<evidence type="ECO:0000259" key="10">
    <source>
        <dbReference type="PROSITE" id="PS50928"/>
    </source>
</evidence>
<dbReference type="InterPro" id="IPR035906">
    <property type="entry name" value="MetI-like_sf"/>
</dbReference>
<feature type="transmembrane region" description="Helical" evidence="8">
    <location>
        <begin position="458"/>
        <end position="485"/>
    </location>
</feature>
<feature type="transmembrane region" description="Helical" evidence="8">
    <location>
        <begin position="80"/>
        <end position="104"/>
    </location>
</feature>
<dbReference type="CDD" id="cd06261">
    <property type="entry name" value="TM_PBP2"/>
    <property type="match status" value="2"/>
</dbReference>
<evidence type="ECO:0000256" key="2">
    <source>
        <dbReference type="ARBA" id="ARBA00022448"/>
    </source>
</evidence>
<dbReference type="AlphaFoldDB" id="A0A318JLQ8"/>
<comment type="subcellular location">
    <subcellularLocation>
        <location evidence="1">Cell inner membrane</location>
        <topology evidence="1">Multi-pass membrane protein</topology>
    </subcellularLocation>
    <subcellularLocation>
        <location evidence="8">Cell membrane</location>
        <topology evidence="8">Multi-pass membrane protein</topology>
    </subcellularLocation>
</comment>
<keyword evidence="5 8" id="KW-0812">Transmembrane</keyword>
<keyword evidence="4" id="KW-0997">Cell inner membrane</keyword>
<accession>A0A318JLQ8</accession>
<keyword evidence="2 8" id="KW-0813">Transport</keyword>
<dbReference type="OrthoDB" id="9790211at2"/>
<evidence type="ECO:0000256" key="1">
    <source>
        <dbReference type="ARBA" id="ARBA00004429"/>
    </source>
</evidence>
<evidence type="ECO:0000256" key="4">
    <source>
        <dbReference type="ARBA" id="ARBA00022519"/>
    </source>
</evidence>
<proteinExistence type="inferred from homology"/>
<comment type="similarity">
    <text evidence="8">Belongs to the binding-protein-dependent transport system permease family.</text>
</comment>
<evidence type="ECO:0000256" key="3">
    <source>
        <dbReference type="ARBA" id="ARBA00022475"/>
    </source>
</evidence>
<keyword evidence="12" id="KW-1185">Reference proteome</keyword>
<name>A0A318JLQ8_9NEIS</name>
<protein>
    <submittedName>
        <fullName evidence="11">Iron(III) transport system permease protein</fullName>
    </submittedName>
</protein>
<dbReference type="RefSeq" id="WP_110312998.1">
    <property type="nucleotide sequence ID" value="NZ_QJKC01000002.1"/>
</dbReference>
<evidence type="ECO:0000256" key="8">
    <source>
        <dbReference type="RuleBase" id="RU363032"/>
    </source>
</evidence>
<feature type="domain" description="ABC transmembrane type-1" evidence="10">
    <location>
        <begin position="80"/>
        <end position="264"/>
    </location>
</feature>
<dbReference type="Proteomes" id="UP000248395">
    <property type="component" value="Unassembled WGS sequence"/>
</dbReference>
<dbReference type="PROSITE" id="PS50928">
    <property type="entry name" value="ABC_TM1"/>
    <property type="match status" value="2"/>
</dbReference>
<feature type="transmembrane region" description="Helical" evidence="8">
    <location>
        <begin position="297"/>
        <end position="320"/>
    </location>
</feature>
<feature type="transmembrane region" description="Helical" evidence="8">
    <location>
        <begin position="243"/>
        <end position="262"/>
    </location>
</feature>
<feature type="transmembrane region" description="Helical" evidence="8">
    <location>
        <begin position="116"/>
        <end position="136"/>
    </location>
</feature>
<comment type="caution">
    <text evidence="11">The sequence shown here is derived from an EMBL/GenBank/DDBJ whole genome shotgun (WGS) entry which is preliminary data.</text>
</comment>
<evidence type="ECO:0000256" key="5">
    <source>
        <dbReference type="ARBA" id="ARBA00022692"/>
    </source>
</evidence>
<dbReference type="SUPFAM" id="SSF161098">
    <property type="entry name" value="MetI-like"/>
    <property type="match status" value="2"/>
</dbReference>
<dbReference type="PANTHER" id="PTHR43357">
    <property type="entry name" value="INNER MEMBRANE ABC TRANSPORTER PERMEASE PROTEIN YDCV"/>
    <property type="match status" value="1"/>
</dbReference>
<gene>
    <name evidence="11" type="ORF">DFR38_102329</name>
</gene>
<dbReference type="Gene3D" id="1.10.3720.10">
    <property type="entry name" value="MetI-like"/>
    <property type="match status" value="2"/>
</dbReference>
<evidence type="ECO:0000313" key="12">
    <source>
        <dbReference type="Proteomes" id="UP000248395"/>
    </source>
</evidence>
<dbReference type="EMBL" id="QJKC01000002">
    <property type="protein sequence ID" value="PXX50672.1"/>
    <property type="molecule type" value="Genomic_DNA"/>
</dbReference>
<keyword evidence="7 8" id="KW-0472">Membrane</keyword>
<feature type="transmembrane region" description="Helical" evidence="8">
    <location>
        <begin position="142"/>
        <end position="162"/>
    </location>
</feature>
<feature type="domain" description="ABC transmembrane type-1" evidence="10">
    <location>
        <begin position="336"/>
        <end position="526"/>
    </location>
</feature>
<organism evidence="11 12">
    <name type="scientific">Aquitalea magnusonii</name>
    <dbReference type="NCBI Taxonomy" id="332411"/>
    <lineage>
        <taxon>Bacteria</taxon>
        <taxon>Pseudomonadati</taxon>
        <taxon>Pseudomonadota</taxon>
        <taxon>Betaproteobacteria</taxon>
        <taxon>Neisseriales</taxon>
        <taxon>Chromobacteriaceae</taxon>
        <taxon>Aquitalea</taxon>
    </lineage>
</organism>
<sequence length="536" mass="57140">MPSTSSSTSAAAAAADTLHPTTSPELRLPGRRLPLWLSGSSLLVSLLALLPLAFIIAISIQTGWETVVRLVFRPRVGELLFNTSLLVVLTLPLCVALGIAMAWLTERSNLPARRIWSALAIAPLAVPAFVHSYAWISLLPAFNGLAAAVLLSVIAYFPFIYLPAAAALRRMDPALEDSAAALGLAPWAVFRRVTLPQLRLAIWGGGLLVSLHLLAEYGLYAMIRFDTFTTAIFDQFQSSFNGPAANMLAGVLALCCLLLLSAEAASRGTARYARVGAGSARQAVPARLGWRWGLPSLLLCLATAALTLGVPLLTLGHWLWEGGGEAWHNAALWPALRQTLLFGAAGAVLTVLAAVPLAWLSVRAPSRLQRLQEGCNYITSALPGIVTALALVTITINFARPLYQTVLTILLAYLLMFLPRALISLRAGIAQAPAELENAARSLGCTPGRALWRVTLRLAAPGAAAGMAMVFLAISNELTATLLLAPNGTRTLATGFWAMTSEIDYIAAAPYALLMVVLSLPLTWLLHYHSKRTAGR</sequence>
<feature type="transmembrane region" description="Helical" evidence="8">
    <location>
        <begin position="505"/>
        <end position="526"/>
    </location>
</feature>
<dbReference type="Pfam" id="PF00528">
    <property type="entry name" value="BPD_transp_1"/>
    <property type="match status" value="2"/>
</dbReference>
<evidence type="ECO:0000313" key="11">
    <source>
        <dbReference type="EMBL" id="PXX50672.1"/>
    </source>
</evidence>
<dbReference type="GO" id="GO:0055085">
    <property type="term" value="P:transmembrane transport"/>
    <property type="evidence" value="ECO:0007669"/>
    <property type="project" value="InterPro"/>
</dbReference>
<dbReference type="PANTHER" id="PTHR43357:SF3">
    <property type="entry name" value="FE(3+)-TRANSPORT SYSTEM PERMEASE PROTEIN FBPB 2"/>
    <property type="match status" value="1"/>
</dbReference>
<reference evidence="11 12" key="1">
    <citation type="submission" date="2018-05" db="EMBL/GenBank/DDBJ databases">
        <title>Genomic Encyclopedia of Type Strains, Phase IV (KMG-IV): sequencing the most valuable type-strain genomes for metagenomic binning, comparative biology and taxonomic classification.</title>
        <authorList>
            <person name="Goeker M."/>
        </authorList>
    </citation>
    <scope>NUCLEOTIDE SEQUENCE [LARGE SCALE GENOMIC DNA]</scope>
    <source>
        <strain evidence="11 12">DSM 25134</strain>
    </source>
</reference>
<dbReference type="GO" id="GO:0005886">
    <property type="term" value="C:plasma membrane"/>
    <property type="evidence" value="ECO:0007669"/>
    <property type="project" value="UniProtKB-SubCell"/>
</dbReference>
<evidence type="ECO:0000256" key="9">
    <source>
        <dbReference type="SAM" id="MobiDB-lite"/>
    </source>
</evidence>
<feature type="transmembrane region" description="Helical" evidence="8">
    <location>
        <begin position="374"/>
        <end position="396"/>
    </location>
</feature>
<evidence type="ECO:0000256" key="7">
    <source>
        <dbReference type="ARBA" id="ARBA00023136"/>
    </source>
</evidence>
<feature type="region of interest" description="Disordered" evidence="9">
    <location>
        <begin position="1"/>
        <end position="25"/>
    </location>
</feature>